<dbReference type="AlphaFoldDB" id="A0A411YBU4"/>
<dbReference type="GO" id="GO:0006412">
    <property type="term" value="P:translation"/>
    <property type="evidence" value="ECO:0007669"/>
    <property type="project" value="UniProtKB-UniRule"/>
</dbReference>
<keyword evidence="2 4" id="KW-0689">Ribosomal protein</keyword>
<proteinExistence type="inferred from homology"/>
<gene>
    <name evidence="4 6" type="primary">rplU</name>
    <name evidence="6" type="ORF">ER308_03165</name>
</gene>
<dbReference type="Proteomes" id="UP000291469">
    <property type="component" value="Chromosome"/>
</dbReference>
<evidence type="ECO:0000256" key="2">
    <source>
        <dbReference type="ARBA" id="ARBA00022980"/>
    </source>
</evidence>
<dbReference type="OrthoDB" id="9813334at2"/>
<dbReference type="GO" id="GO:0003735">
    <property type="term" value="F:structural constituent of ribosome"/>
    <property type="evidence" value="ECO:0007669"/>
    <property type="project" value="InterPro"/>
</dbReference>
<dbReference type="Pfam" id="PF00829">
    <property type="entry name" value="Ribosomal_L21p"/>
    <property type="match status" value="1"/>
</dbReference>
<dbReference type="PANTHER" id="PTHR21349">
    <property type="entry name" value="50S RIBOSOMAL PROTEIN L21"/>
    <property type="match status" value="1"/>
</dbReference>
<dbReference type="InterPro" id="IPR001787">
    <property type="entry name" value="Ribosomal_bL21"/>
</dbReference>
<dbReference type="GO" id="GO:1990904">
    <property type="term" value="C:ribonucleoprotein complex"/>
    <property type="evidence" value="ECO:0007669"/>
    <property type="project" value="UniProtKB-KW"/>
</dbReference>
<comment type="subunit">
    <text evidence="4">Part of the 50S ribosomal subunit. Contacts protein L20.</text>
</comment>
<dbReference type="KEGG" id="erz:ER308_03165"/>
<evidence type="ECO:0000256" key="4">
    <source>
        <dbReference type="HAMAP-Rule" id="MF_01363"/>
    </source>
</evidence>
<dbReference type="PANTHER" id="PTHR21349:SF0">
    <property type="entry name" value="LARGE RIBOSOMAL SUBUNIT PROTEIN BL21M"/>
    <property type="match status" value="1"/>
</dbReference>
<accession>A0A411YBU4</accession>
<keyword evidence="7" id="KW-1185">Reference proteome</keyword>
<keyword evidence="4 5" id="KW-0694">RNA-binding</keyword>
<dbReference type="GO" id="GO:0005840">
    <property type="term" value="C:ribosome"/>
    <property type="evidence" value="ECO:0007669"/>
    <property type="project" value="UniProtKB-KW"/>
</dbReference>
<dbReference type="EMBL" id="CP036402">
    <property type="protein sequence ID" value="QBI18655.1"/>
    <property type="molecule type" value="Genomic_DNA"/>
</dbReference>
<dbReference type="RefSeq" id="WP_131153653.1">
    <property type="nucleotide sequence ID" value="NZ_CP036402.1"/>
</dbReference>
<evidence type="ECO:0000313" key="7">
    <source>
        <dbReference type="Proteomes" id="UP000291469"/>
    </source>
</evidence>
<dbReference type="InterPro" id="IPR028909">
    <property type="entry name" value="bL21-like"/>
</dbReference>
<dbReference type="InterPro" id="IPR036164">
    <property type="entry name" value="bL21-like_sf"/>
</dbReference>
<evidence type="ECO:0000256" key="5">
    <source>
        <dbReference type="RuleBase" id="RU000562"/>
    </source>
</evidence>
<evidence type="ECO:0000256" key="1">
    <source>
        <dbReference type="ARBA" id="ARBA00008563"/>
    </source>
</evidence>
<protein>
    <recommendedName>
        <fullName evidence="4">Large ribosomal subunit protein bL21</fullName>
    </recommendedName>
</protein>
<comment type="function">
    <text evidence="4 5">This protein binds to 23S rRNA in the presence of protein L20.</text>
</comment>
<dbReference type="NCBIfam" id="TIGR00061">
    <property type="entry name" value="L21"/>
    <property type="match status" value="1"/>
</dbReference>
<reference evidence="6 7" key="1">
    <citation type="submission" date="2019-01" db="EMBL/GenBank/DDBJ databases">
        <title>Egibacter rhizosphaerae EGI 80759T.</title>
        <authorList>
            <person name="Chen D.-D."/>
            <person name="Tian Y."/>
            <person name="Jiao J.-Y."/>
            <person name="Zhang X.-T."/>
            <person name="Zhang Y.-G."/>
            <person name="Zhang Y."/>
            <person name="Xiao M."/>
            <person name="Shu W.-S."/>
            <person name="Li W.-J."/>
        </authorList>
    </citation>
    <scope>NUCLEOTIDE SEQUENCE [LARGE SCALE GENOMIC DNA]</scope>
    <source>
        <strain evidence="6 7">EGI 80759</strain>
    </source>
</reference>
<dbReference type="GO" id="GO:0005737">
    <property type="term" value="C:cytoplasm"/>
    <property type="evidence" value="ECO:0007669"/>
    <property type="project" value="UniProtKB-ARBA"/>
</dbReference>
<comment type="similarity">
    <text evidence="1 4 5">Belongs to the bacterial ribosomal protein bL21 family.</text>
</comment>
<keyword evidence="3 4" id="KW-0687">Ribonucleoprotein</keyword>
<evidence type="ECO:0000313" key="6">
    <source>
        <dbReference type="EMBL" id="QBI18655.1"/>
    </source>
</evidence>
<dbReference type="GO" id="GO:0019843">
    <property type="term" value="F:rRNA binding"/>
    <property type="evidence" value="ECO:0007669"/>
    <property type="project" value="UniProtKB-UniRule"/>
</dbReference>
<name>A0A411YBU4_9ACTN</name>
<dbReference type="HAMAP" id="MF_01363">
    <property type="entry name" value="Ribosomal_bL21"/>
    <property type="match status" value="1"/>
</dbReference>
<evidence type="ECO:0000256" key="3">
    <source>
        <dbReference type="ARBA" id="ARBA00023274"/>
    </source>
</evidence>
<dbReference type="SUPFAM" id="SSF141091">
    <property type="entry name" value="L21p-like"/>
    <property type="match status" value="1"/>
</dbReference>
<organism evidence="6 7">
    <name type="scientific">Egibacter rhizosphaerae</name>
    <dbReference type="NCBI Taxonomy" id="1670831"/>
    <lineage>
        <taxon>Bacteria</taxon>
        <taxon>Bacillati</taxon>
        <taxon>Actinomycetota</taxon>
        <taxon>Nitriliruptoria</taxon>
        <taxon>Egibacterales</taxon>
        <taxon>Egibacteraceae</taxon>
        <taxon>Egibacter</taxon>
    </lineage>
</organism>
<sequence length="103" mass="11240">MYAVIQTGGKQYRVQEGDTLDVERIDVGPDETVSLTPVMVVGDGGAVAATPDQLRGAEVEATVVEQIKGPKITVQTYRNKTGNRRKLGHRQHITRVRVDRIAG</sequence>
<keyword evidence="4 5" id="KW-0699">rRNA-binding</keyword>